<name>A0ABS5ZCG9_9GAMM</name>
<dbReference type="EMBL" id="JAGSOY010000009">
    <property type="protein sequence ID" value="MBU2710622.1"/>
    <property type="molecule type" value="Genomic_DNA"/>
</dbReference>
<dbReference type="RefSeq" id="WP_215818790.1">
    <property type="nucleotide sequence ID" value="NZ_JAGSOY010000009.1"/>
</dbReference>
<reference evidence="1 2" key="1">
    <citation type="submission" date="2021-04" db="EMBL/GenBank/DDBJ databases">
        <authorList>
            <person name="Pira H."/>
            <person name="Risdian C."/>
            <person name="Wink J."/>
        </authorList>
    </citation>
    <scope>NUCLEOTIDE SEQUENCE [LARGE SCALE GENOMIC DNA]</scope>
    <source>
        <strain evidence="1 2">WH53</strain>
    </source>
</reference>
<comment type="caution">
    <text evidence="1">The sequence shown here is derived from an EMBL/GenBank/DDBJ whole genome shotgun (WGS) entry which is preliminary data.</text>
</comment>
<keyword evidence="2" id="KW-1185">Reference proteome</keyword>
<proteinExistence type="predicted"/>
<sequence>MCINAVGNSGDNVHLLRKQLTITITYHLTPCGALSVTEVTVIKRQCQRHKCYKNTNLAQDFLSFAE</sequence>
<evidence type="ECO:0000313" key="1">
    <source>
        <dbReference type="EMBL" id="MBU2710622.1"/>
    </source>
</evidence>
<gene>
    <name evidence="1" type="ORF">KCG35_06095</name>
</gene>
<dbReference type="Proteomes" id="UP000690515">
    <property type="component" value="Unassembled WGS sequence"/>
</dbReference>
<accession>A0ABS5ZCG9</accession>
<organism evidence="1 2">
    <name type="scientific">Zooshikella harenae</name>
    <dbReference type="NCBI Taxonomy" id="2827238"/>
    <lineage>
        <taxon>Bacteria</taxon>
        <taxon>Pseudomonadati</taxon>
        <taxon>Pseudomonadota</taxon>
        <taxon>Gammaproteobacteria</taxon>
        <taxon>Oceanospirillales</taxon>
        <taxon>Zooshikellaceae</taxon>
        <taxon>Zooshikella</taxon>
    </lineage>
</organism>
<protein>
    <submittedName>
        <fullName evidence="1">Uncharacterized protein</fullName>
    </submittedName>
</protein>
<evidence type="ECO:0000313" key="2">
    <source>
        <dbReference type="Proteomes" id="UP000690515"/>
    </source>
</evidence>